<evidence type="ECO:0000313" key="3">
    <source>
        <dbReference type="Proteomes" id="UP000735302"/>
    </source>
</evidence>
<comment type="caution">
    <text evidence="2">The sequence shown here is derived from an EMBL/GenBank/DDBJ whole genome shotgun (WGS) entry which is preliminary data.</text>
</comment>
<dbReference type="InterPro" id="IPR026069">
    <property type="entry name" value="Fuzzy"/>
</dbReference>
<accession>A0AAV3ZVM3</accession>
<dbReference type="EMBL" id="BLXT01002861">
    <property type="protein sequence ID" value="GFN98616.1"/>
    <property type="molecule type" value="Genomic_DNA"/>
</dbReference>
<keyword evidence="3" id="KW-1185">Reference proteome</keyword>
<proteinExistence type="predicted"/>
<sequence>MNGLQGGVDLLTPNLSSGGTHQEGECTRGGCLKDDHLPTLWDKPGFMTMKLPFPVIGSLNAVHMFAANHDAVLKSTTTEDAKIIWKEFENSLVLILVHGRDACAEGEGPGEGGALLPGGRLLDLVWDAMVLLYGKEDLLNIRNVERFKREIKIDLAHSKDVVKLEVFFGADYKPGVVIYSLYRPERWGVGRQLLSFGSDFTPLGISSRMLRGLLFDYK</sequence>
<reference evidence="2 3" key="1">
    <citation type="journal article" date="2021" name="Elife">
        <title>Chloroplast acquisition without the gene transfer in kleptoplastic sea slugs, Plakobranchus ocellatus.</title>
        <authorList>
            <person name="Maeda T."/>
            <person name="Takahashi S."/>
            <person name="Yoshida T."/>
            <person name="Shimamura S."/>
            <person name="Takaki Y."/>
            <person name="Nagai Y."/>
            <person name="Toyoda A."/>
            <person name="Suzuki Y."/>
            <person name="Arimoto A."/>
            <person name="Ishii H."/>
            <person name="Satoh N."/>
            <person name="Nishiyama T."/>
            <person name="Hasebe M."/>
            <person name="Maruyama T."/>
            <person name="Minagawa J."/>
            <person name="Obokata J."/>
            <person name="Shigenobu S."/>
        </authorList>
    </citation>
    <scope>NUCLEOTIDE SEQUENCE [LARGE SCALE GENOMIC DNA]</scope>
</reference>
<dbReference type="GO" id="GO:0016192">
    <property type="term" value="P:vesicle-mediated transport"/>
    <property type="evidence" value="ECO:0007669"/>
    <property type="project" value="InterPro"/>
</dbReference>
<dbReference type="PANTHER" id="PTHR13559">
    <property type="entry name" value="INTRACELLULAR TRAFFIC PROTEIN-RELATED"/>
    <property type="match status" value="1"/>
</dbReference>
<evidence type="ECO:0000259" key="1">
    <source>
        <dbReference type="Pfam" id="PF19036"/>
    </source>
</evidence>
<evidence type="ECO:0000313" key="2">
    <source>
        <dbReference type="EMBL" id="GFN98616.1"/>
    </source>
</evidence>
<dbReference type="GO" id="GO:1905515">
    <property type="term" value="P:non-motile cilium assembly"/>
    <property type="evidence" value="ECO:0007669"/>
    <property type="project" value="TreeGrafter"/>
</dbReference>
<dbReference type="Pfam" id="PF19036">
    <property type="entry name" value="Fuz_longin_1"/>
    <property type="match status" value="1"/>
</dbReference>
<feature type="domain" description="FUZ/MON1/HPS1 first Longin" evidence="1">
    <location>
        <begin position="50"/>
        <end position="98"/>
    </location>
</feature>
<dbReference type="Proteomes" id="UP000735302">
    <property type="component" value="Unassembled WGS sequence"/>
</dbReference>
<dbReference type="AlphaFoldDB" id="A0AAV3ZVM3"/>
<protein>
    <submittedName>
        <fullName evidence="2">Fuzzy-like protein</fullName>
    </submittedName>
</protein>
<dbReference type="InterPro" id="IPR043972">
    <property type="entry name" value="FUZ/MON1/HPS1_longin_1"/>
</dbReference>
<dbReference type="PANTHER" id="PTHR13559:SF1">
    <property type="entry name" value="PROTEIN FUZZY HOMOLOG"/>
    <property type="match status" value="1"/>
</dbReference>
<name>A0AAV3ZVM3_9GAST</name>
<organism evidence="2 3">
    <name type="scientific">Plakobranchus ocellatus</name>
    <dbReference type="NCBI Taxonomy" id="259542"/>
    <lineage>
        <taxon>Eukaryota</taxon>
        <taxon>Metazoa</taxon>
        <taxon>Spiralia</taxon>
        <taxon>Lophotrochozoa</taxon>
        <taxon>Mollusca</taxon>
        <taxon>Gastropoda</taxon>
        <taxon>Heterobranchia</taxon>
        <taxon>Euthyneura</taxon>
        <taxon>Panpulmonata</taxon>
        <taxon>Sacoglossa</taxon>
        <taxon>Placobranchoidea</taxon>
        <taxon>Plakobranchidae</taxon>
        <taxon>Plakobranchus</taxon>
    </lineage>
</organism>
<gene>
    <name evidence="2" type="ORF">PoB_002512200</name>
</gene>